<comment type="caution">
    <text evidence="2">The sequence shown here is derived from an EMBL/GenBank/DDBJ whole genome shotgun (WGS) entry which is preliminary data.</text>
</comment>
<dbReference type="PANTHER" id="PTHR43346">
    <property type="entry name" value="LIGAND BINDING DOMAIN PROTEIN, PUTATIVE (AFU_ORTHOLOGUE AFUA_6G14370)-RELATED"/>
    <property type="match status" value="1"/>
</dbReference>
<protein>
    <submittedName>
        <fullName evidence="2">Cupin domain-containing protein</fullName>
    </submittedName>
</protein>
<dbReference type="Proteomes" id="UP000295258">
    <property type="component" value="Unassembled WGS sequence"/>
</dbReference>
<dbReference type="InterPro" id="IPR013096">
    <property type="entry name" value="Cupin_2"/>
</dbReference>
<proteinExistence type="predicted"/>
<evidence type="ECO:0000313" key="2">
    <source>
        <dbReference type="EMBL" id="TDD11526.1"/>
    </source>
</evidence>
<dbReference type="InterPro" id="IPR011051">
    <property type="entry name" value="RmlC_Cupin_sf"/>
</dbReference>
<dbReference type="AlphaFoldDB" id="A0A4V2YCH0"/>
<sequence length="195" mass="21109">MWPAEQDARATRIRVGPSPLVGVAHAPPFVAAGPRRAEGVVMSLHASGAEVREQLADMGTTSFVTKAVYGNAASLMIATRPPGYHSKPHTHDCEQLNWLQAGQVWIFVENRAFQLEAGDFLRIPAGAVHWAWNKFEQPCTMVEVHAPGLQGDSTLAAHAVGLFDDGETSRPVAEPTTTFVDFDAAEIEKLTERAP</sequence>
<reference evidence="2 3" key="1">
    <citation type="submission" date="2019-03" db="EMBL/GenBank/DDBJ databases">
        <title>Draft genome sequences of novel Actinobacteria.</title>
        <authorList>
            <person name="Sahin N."/>
            <person name="Ay H."/>
            <person name="Saygin H."/>
        </authorList>
    </citation>
    <scope>NUCLEOTIDE SEQUENCE [LARGE SCALE GENOMIC DNA]</scope>
    <source>
        <strain evidence="2 3">KC310</strain>
    </source>
</reference>
<evidence type="ECO:0000313" key="3">
    <source>
        <dbReference type="Proteomes" id="UP000295258"/>
    </source>
</evidence>
<dbReference type="PANTHER" id="PTHR43346:SF1">
    <property type="entry name" value="QUERCETIN 2,3-DIOXYGENASE-RELATED"/>
    <property type="match status" value="1"/>
</dbReference>
<dbReference type="InterPro" id="IPR014710">
    <property type="entry name" value="RmlC-like_jellyroll"/>
</dbReference>
<feature type="domain" description="Cupin type-2" evidence="1">
    <location>
        <begin position="78"/>
        <end position="144"/>
    </location>
</feature>
<dbReference type="EMBL" id="SMKO01000007">
    <property type="protein sequence ID" value="TDD11526.1"/>
    <property type="molecule type" value="Genomic_DNA"/>
</dbReference>
<dbReference type="Pfam" id="PF07883">
    <property type="entry name" value="Cupin_2"/>
    <property type="match status" value="1"/>
</dbReference>
<dbReference type="Gene3D" id="2.60.120.10">
    <property type="entry name" value="Jelly Rolls"/>
    <property type="match status" value="1"/>
</dbReference>
<organism evidence="2 3">
    <name type="scientific">Nonomuraea deserti</name>
    <dbReference type="NCBI Taxonomy" id="1848322"/>
    <lineage>
        <taxon>Bacteria</taxon>
        <taxon>Bacillati</taxon>
        <taxon>Actinomycetota</taxon>
        <taxon>Actinomycetes</taxon>
        <taxon>Streptosporangiales</taxon>
        <taxon>Streptosporangiaceae</taxon>
        <taxon>Nonomuraea</taxon>
    </lineage>
</organism>
<evidence type="ECO:0000259" key="1">
    <source>
        <dbReference type="Pfam" id="PF07883"/>
    </source>
</evidence>
<accession>A0A4V2YCH0</accession>
<keyword evidence="3" id="KW-1185">Reference proteome</keyword>
<name>A0A4V2YCH0_9ACTN</name>
<gene>
    <name evidence="2" type="ORF">E1292_04720</name>
</gene>
<dbReference type="InterPro" id="IPR052538">
    <property type="entry name" value="Flavonoid_dioxygenase-like"/>
</dbReference>
<dbReference type="SUPFAM" id="SSF51182">
    <property type="entry name" value="RmlC-like cupins"/>
    <property type="match status" value="1"/>
</dbReference>